<name>A0A6J2TVQ6_DROLE</name>
<gene>
    <name evidence="3" type="primary">LOC115628296</name>
</gene>
<keyword evidence="1" id="KW-1133">Transmembrane helix</keyword>
<dbReference type="GO" id="GO:0005743">
    <property type="term" value="C:mitochondrial inner membrane"/>
    <property type="evidence" value="ECO:0007669"/>
    <property type="project" value="TreeGrafter"/>
</dbReference>
<dbReference type="Gene3D" id="1.20.5.220">
    <property type="match status" value="1"/>
</dbReference>
<evidence type="ECO:0000313" key="3">
    <source>
        <dbReference type="RefSeq" id="XP_030380204.1"/>
    </source>
</evidence>
<dbReference type="InterPro" id="IPR015089">
    <property type="entry name" value="UQCR"/>
</dbReference>
<reference evidence="3" key="1">
    <citation type="submission" date="2025-08" db="UniProtKB">
        <authorList>
            <consortium name="RefSeq"/>
        </authorList>
    </citation>
    <scope>IDENTIFICATION</scope>
    <source>
        <strain evidence="3">11010-0011.00</strain>
        <tissue evidence="3">Whole body</tissue>
    </source>
</reference>
<sequence length="65" mass="7417">MSIKKIMQRLPVGKKHKQIAISFLPSAAVFGLAAGMALVYYTDWKVVAKYLPIYNTKFPKEEEEK</sequence>
<organism evidence="2 3">
    <name type="scientific">Drosophila lebanonensis</name>
    <name type="common">Fruit fly</name>
    <name type="synonym">Scaptodrosophila lebanonensis</name>
    <dbReference type="NCBI Taxonomy" id="7225"/>
    <lineage>
        <taxon>Eukaryota</taxon>
        <taxon>Metazoa</taxon>
        <taxon>Ecdysozoa</taxon>
        <taxon>Arthropoda</taxon>
        <taxon>Hexapoda</taxon>
        <taxon>Insecta</taxon>
        <taxon>Pterygota</taxon>
        <taxon>Neoptera</taxon>
        <taxon>Endopterygota</taxon>
        <taxon>Diptera</taxon>
        <taxon>Brachycera</taxon>
        <taxon>Muscomorpha</taxon>
        <taxon>Ephydroidea</taxon>
        <taxon>Drosophilidae</taxon>
        <taxon>Scaptodrosophila</taxon>
    </lineage>
</organism>
<dbReference type="InterPro" id="IPR029027">
    <property type="entry name" value="Single_a-helix_sf"/>
</dbReference>
<evidence type="ECO:0000313" key="2">
    <source>
        <dbReference type="Proteomes" id="UP000504634"/>
    </source>
</evidence>
<proteinExistence type="predicted"/>
<dbReference type="GO" id="GO:0006122">
    <property type="term" value="P:mitochondrial electron transport, ubiquinol to cytochrome c"/>
    <property type="evidence" value="ECO:0007669"/>
    <property type="project" value="InterPro"/>
</dbReference>
<dbReference type="Pfam" id="PF08997">
    <property type="entry name" value="UCR_6-4kD"/>
    <property type="match status" value="1"/>
</dbReference>
<dbReference type="Proteomes" id="UP000504634">
    <property type="component" value="Unplaced"/>
</dbReference>
<dbReference type="AlphaFoldDB" id="A0A6J2TVQ6"/>
<dbReference type="RefSeq" id="XP_030380204.1">
    <property type="nucleotide sequence ID" value="XM_030524344.1"/>
</dbReference>
<dbReference type="GeneID" id="115628296"/>
<dbReference type="SUPFAM" id="SSF81518">
    <property type="entry name" value="Subunit XI (6.4 kDa protein) of cytochrome bc1 complex (Ubiquinol-cytochrome c reductase)"/>
    <property type="match status" value="1"/>
</dbReference>
<dbReference type="OrthoDB" id="15743at2759"/>
<protein>
    <submittedName>
        <fullName evidence="3">Uncharacterized protein LOC115628296</fullName>
    </submittedName>
</protein>
<dbReference type="PANTHER" id="PTHR15420:SF2">
    <property type="entry name" value="CYTOCHROME B-C1 COMPLEX SUBUNIT 10"/>
    <property type="match status" value="1"/>
</dbReference>
<dbReference type="PANTHER" id="PTHR15420">
    <property type="entry name" value="UBIQUINOL-CYTOCHROME C REDUCTASE COMPLEX 6.4 KD PROTEIN"/>
    <property type="match status" value="1"/>
</dbReference>
<dbReference type="FunFam" id="1.20.5.220:FF:000005">
    <property type="entry name" value="cytochrome b-c1 complex subunit 10"/>
    <property type="match status" value="1"/>
</dbReference>
<feature type="transmembrane region" description="Helical" evidence="1">
    <location>
        <begin position="21"/>
        <end position="41"/>
    </location>
</feature>
<keyword evidence="2" id="KW-1185">Reference proteome</keyword>
<accession>A0A6J2TVQ6</accession>
<keyword evidence="1" id="KW-0812">Transmembrane</keyword>
<evidence type="ECO:0000256" key="1">
    <source>
        <dbReference type="SAM" id="Phobius"/>
    </source>
</evidence>
<dbReference type="CTD" id="12797919"/>
<keyword evidence="1" id="KW-0472">Membrane</keyword>